<feature type="region of interest" description="Disordered" evidence="1">
    <location>
        <begin position="122"/>
        <end position="161"/>
    </location>
</feature>
<feature type="compositionally biased region" description="Low complexity" evidence="1">
    <location>
        <begin position="224"/>
        <end position="235"/>
    </location>
</feature>
<proteinExistence type="predicted"/>
<feature type="region of interest" description="Disordered" evidence="1">
    <location>
        <begin position="174"/>
        <end position="197"/>
    </location>
</feature>
<gene>
    <name evidence="3" type="ORF">Purlil1_7887</name>
</gene>
<evidence type="ECO:0000256" key="1">
    <source>
        <dbReference type="SAM" id="MobiDB-lite"/>
    </source>
</evidence>
<comment type="caution">
    <text evidence="3">The sequence shown here is derived from an EMBL/GenBank/DDBJ whole genome shotgun (WGS) entry which is preliminary data.</text>
</comment>
<accession>A0ABR0BV13</accession>
<dbReference type="InterPro" id="IPR007513">
    <property type="entry name" value="SERF-like_N"/>
</dbReference>
<dbReference type="Pfam" id="PF04419">
    <property type="entry name" value="SERF-like_N"/>
    <property type="match status" value="1"/>
</dbReference>
<reference evidence="3 4" key="1">
    <citation type="journal article" date="2024" name="Microbiol. Resour. Announc.">
        <title>Genome annotations for the ascomycete fungi Trichoderma harzianum, Trichoderma aggressivum, and Purpureocillium lilacinum.</title>
        <authorList>
            <person name="Beijen E.P.W."/>
            <person name="Ohm R.A."/>
        </authorList>
    </citation>
    <scope>NUCLEOTIDE SEQUENCE [LARGE SCALE GENOMIC DNA]</scope>
    <source>
        <strain evidence="3 4">CBS 150709</strain>
    </source>
</reference>
<feature type="compositionally biased region" description="Polar residues" evidence="1">
    <location>
        <begin position="174"/>
        <end position="187"/>
    </location>
</feature>
<evidence type="ECO:0000259" key="2">
    <source>
        <dbReference type="Pfam" id="PF04419"/>
    </source>
</evidence>
<sequence length="270" mass="29684">MRDKLIHQSTLYFDDAVVHDPPRLVNQVGYFSKPRRNRQPYSWYTALVSTQNIALNAREPTAYLGTQLEQTHRSEAGPCTLRSTVTRRLLVPFICSARACVPRLTAQWPSRAERALCGPRPFEVRESGRGAQRRRWRPLSGPGGGAPRRRPRDGPRPPTATLSFFALAAPTSPSVSSHQQVANSLITEPSPPNKPLSRLARSISQSAHIMARGNQRDQARAKAQKAASSVKSKNNMSGTEFAKAKEAAADIMRQKQAAAEAKKAAEAGKK</sequence>
<dbReference type="EMBL" id="JAWRVI010000029">
    <property type="protein sequence ID" value="KAK4087830.1"/>
    <property type="molecule type" value="Genomic_DNA"/>
</dbReference>
<evidence type="ECO:0000313" key="3">
    <source>
        <dbReference type="EMBL" id="KAK4087830.1"/>
    </source>
</evidence>
<keyword evidence="4" id="KW-1185">Reference proteome</keyword>
<feature type="domain" description="Small EDRK-rich factor-like N-terminal" evidence="2">
    <location>
        <begin position="210"/>
        <end position="246"/>
    </location>
</feature>
<dbReference type="Proteomes" id="UP001287286">
    <property type="component" value="Unassembled WGS sequence"/>
</dbReference>
<organism evidence="3 4">
    <name type="scientific">Purpureocillium lilacinum</name>
    <name type="common">Paecilomyces lilacinus</name>
    <dbReference type="NCBI Taxonomy" id="33203"/>
    <lineage>
        <taxon>Eukaryota</taxon>
        <taxon>Fungi</taxon>
        <taxon>Dikarya</taxon>
        <taxon>Ascomycota</taxon>
        <taxon>Pezizomycotina</taxon>
        <taxon>Sordariomycetes</taxon>
        <taxon>Hypocreomycetidae</taxon>
        <taxon>Hypocreales</taxon>
        <taxon>Ophiocordycipitaceae</taxon>
        <taxon>Purpureocillium</taxon>
    </lineage>
</organism>
<name>A0ABR0BV13_PURLI</name>
<feature type="region of interest" description="Disordered" evidence="1">
    <location>
        <begin position="209"/>
        <end position="239"/>
    </location>
</feature>
<evidence type="ECO:0000313" key="4">
    <source>
        <dbReference type="Proteomes" id="UP001287286"/>
    </source>
</evidence>
<protein>
    <recommendedName>
        <fullName evidence="2">Small EDRK-rich factor-like N-terminal domain-containing protein</fullName>
    </recommendedName>
</protein>